<evidence type="ECO:0000256" key="2">
    <source>
        <dbReference type="ARBA" id="ARBA00001936"/>
    </source>
</evidence>
<evidence type="ECO:0000256" key="7">
    <source>
        <dbReference type="ARBA" id="ARBA00013188"/>
    </source>
</evidence>
<gene>
    <name evidence="11" type="primary">rpe</name>
    <name evidence="11" type="ORF">CG710_012685</name>
</gene>
<dbReference type="GO" id="GO:0046872">
    <property type="term" value="F:metal ion binding"/>
    <property type="evidence" value="ECO:0007669"/>
    <property type="project" value="UniProtKB-KW"/>
</dbReference>
<comment type="catalytic activity">
    <reaction evidence="1">
        <text>D-ribulose 5-phosphate = D-xylulose 5-phosphate</text>
        <dbReference type="Rhea" id="RHEA:13677"/>
        <dbReference type="ChEBI" id="CHEBI:57737"/>
        <dbReference type="ChEBI" id="CHEBI:58121"/>
        <dbReference type="EC" id="5.1.3.1"/>
    </reaction>
</comment>
<dbReference type="RefSeq" id="WP_094378026.1">
    <property type="nucleotide sequence ID" value="NZ_NOKA02000027.1"/>
</dbReference>
<keyword evidence="8" id="KW-0479">Metal-binding</keyword>
<comment type="similarity">
    <text evidence="6">Belongs to the ribulose-phosphate 3-epimerase family.</text>
</comment>
<evidence type="ECO:0000256" key="5">
    <source>
        <dbReference type="ARBA" id="ARBA00001954"/>
    </source>
</evidence>
<dbReference type="NCBIfam" id="NF004076">
    <property type="entry name" value="PRK05581.1-4"/>
    <property type="match status" value="1"/>
</dbReference>
<dbReference type="Pfam" id="PF00834">
    <property type="entry name" value="Ribul_P_3_epim"/>
    <property type="match status" value="1"/>
</dbReference>
<evidence type="ECO:0000256" key="10">
    <source>
        <dbReference type="NCBIfam" id="TIGR01163"/>
    </source>
</evidence>
<evidence type="ECO:0000256" key="6">
    <source>
        <dbReference type="ARBA" id="ARBA00009541"/>
    </source>
</evidence>
<dbReference type="NCBIfam" id="TIGR01163">
    <property type="entry name" value="rpe"/>
    <property type="match status" value="1"/>
</dbReference>
<keyword evidence="12" id="KW-1185">Reference proteome</keyword>
<dbReference type="Gene3D" id="3.20.20.70">
    <property type="entry name" value="Aldolase class I"/>
    <property type="match status" value="1"/>
</dbReference>
<comment type="cofactor">
    <cofactor evidence="4">
        <name>Zn(2+)</name>
        <dbReference type="ChEBI" id="CHEBI:29105"/>
    </cofactor>
</comment>
<evidence type="ECO:0000256" key="4">
    <source>
        <dbReference type="ARBA" id="ARBA00001947"/>
    </source>
</evidence>
<dbReference type="GO" id="GO:0006098">
    <property type="term" value="P:pentose-phosphate shunt"/>
    <property type="evidence" value="ECO:0007669"/>
    <property type="project" value="UniProtKB-UniRule"/>
</dbReference>
<comment type="cofactor">
    <cofactor evidence="2">
        <name>Mn(2+)</name>
        <dbReference type="ChEBI" id="CHEBI:29035"/>
    </cofactor>
</comment>
<dbReference type="GO" id="GO:0004750">
    <property type="term" value="F:D-ribulose-phosphate 3-epimerase activity"/>
    <property type="evidence" value="ECO:0007669"/>
    <property type="project" value="UniProtKB-UniRule"/>
</dbReference>
<dbReference type="EMBL" id="NOKA02000027">
    <property type="protein sequence ID" value="RDY30835.1"/>
    <property type="molecule type" value="Genomic_DNA"/>
</dbReference>
<evidence type="ECO:0000256" key="8">
    <source>
        <dbReference type="ARBA" id="ARBA00022723"/>
    </source>
</evidence>
<dbReference type="InterPro" id="IPR026019">
    <property type="entry name" value="Ribul_P_3_epim"/>
</dbReference>
<comment type="caution">
    <text evidence="11">The sequence shown here is derived from an EMBL/GenBank/DDBJ whole genome shotgun (WGS) entry which is preliminary data.</text>
</comment>
<dbReference type="PANTHER" id="PTHR11749">
    <property type="entry name" value="RIBULOSE-5-PHOSPHATE-3-EPIMERASE"/>
    <property type="match status" value="1"/>
</dbReference>
<dbReference type="GO" id="GO:0005975">
    <property type="term" value="P:carbohydrate metabolic process"/>
    <property type="evidence" value="ECO:0007669"/>
    <property type="project" value="InterPro"/>
</dbReference>
<dbReference type="InterPro" id="IPR000056">
    <property type="entry name" value="Ribul_P_3_epim-like"/>
</dbReference>
<dbReference type="FunFam" id="3.20.20.70:FF:000004">
    <property type="entry name" value="Ribulose-phosphate 3-epimerase"/>
    <property type="match status" value="1"/>
</dbReference>
<protein>
    <recommendedName>
        <fullName evidence="7 10">Ribulose-phosphate 3-epimerase</fullName>
        <ecNumber evidence="7 10">5.1.3.1</ecNumber>
    </recommendedName>
</protein>
<dbReference type="EC" id="5.1.3.1" evidence="7 10"/>
<dbReference type="OrthoDB" id="1645589at2"/>
<evidence type="ECO:0000313" key="11">
    <source>
        <dbReference type="EMBL" id="RDY30835.1"/>
    </source>
</evidence>
<evidence type="ECO:0000256" key="1">
    <source>
        <dbReference type="ARBA" id="ARBA00001782"/>
    </source>
</evidence>
<accession>A0A371JDP0</accession>
<name>A0A371JDP0_9FIRM</name>
<organism evidence="11 12">
    <name type="scientific">Lachnotalea glycerini</name>
    <dbReference type="NCBI Taxonomy" id="1763509"/>
    <lineage>
        <taxon>Bacteria</taxon>
        <taxon>Bacillati</taxon>
        <taxon>Bacillota</taxon>
        <taxon>Clostridia</taxon>
        <taxon>Lachnospirales</taxon>
        <taxon>Lachnospiraceae</taxon>
        <taxon>Lachnotalea</taxon>
    </lineage>
</organism>
<dbReference type="InterPro" id="IPR011060">
    <property type="entry name" value="RibuloseP-bd_barrel"/>
</dbReference>
<dbReference type="InterPro" id="IPR013785">
    <property type="entry name" value="Aldolase_TIM"/>
</dbReference>
<comment type="cofactor">
    <cofactor evidence="3">
        <name>Co(2+)</name>
        <dbReference type="ChEBI" id="CHEBI:48828"/>
    </cofactor>
</comment>
<evidence type="ECO:0000313" key="12">
    <source>
        <dbReference type="Proteomes" id="UP000216411"/>
    </source>
</evidence>
<dbReference type="GO" id="GO:0005737">
    <property type="term" value="C:cytoplasm"/>
    <property type="evidence" value="ECO:0007669"/>
    <property type="project" value="UniProtKB-ARBA"/>
</dbReference>
<reference evidence="11 12" key="1">
    <citation type="journal article" date="2017" name="Genome Announc.">
        <title>Draft Genome Sequence of a Sporulating and Motile Strain of Lachnotalea glycerini Isolated from Water in Quebec City, Canada.</title>
        <authorList>
            <person name="Maheux A.F."/>
            <person name="Boudreau D.K."/>
            <person name="Berube E."/>
            <person name="Boissinot M."/>
            <person name="Raymond F."/>
            <person name="Brodeur S."/>
            <person name="Corbeil J."/>
            <person name="Isabel S."/>
            <person name="Omar R.F."/>
            <person name="Bergeron M.G."/>
        </authorList>
    </citation>
    <scope>NUCLEOTIDE SEQUENCE [LARGE SCALE GENOMIC DNA]</scope>
    <source>
        <strain evidence="11 12">CCRI-19302</strain>
    </source>
</reference>
<comment type="cofactor">
    <cofactor evidence="5">
        <name>Fe(2+)</name>
        <dbReference type="ChEBI" id="CHEBI:29033"/>
    </cofactor>
</comment>
<proteinExistence type="inferred from homology"/>
<dbReference type="SUPFAM" id="SSF51366">
    <property type="entry name" value="Ribulose-phoshate binding barrel"/>
    <property type="match status" value="1"/>
</dbReference>
<evidence type="ECO:0000256" key="3">
    <source>
        <dbReference type="ARBA" id="ARBA00001941"/>
    </source>
</evidence>
<dbReference type="AlphaFoldDB" id="A0A371JDP0"/>
<evidence type="ECO:0000256" key="9">
    <source>
        <dbReference type="ARBA" id="ARBA00023235"/>
    </source>
</evidence>
<dbReference type="Proteomes" id="UP000216411">
    <property type="component" value="Unassembled WGS sequence"/>
</dbReference>
<sequence length="231" mass="26120">MKAKGKISSSIMCAEILDIRYYLDGFERNNIEYLHVDVMDGEFVPNYMLGTDYIKSLRKVSKIPLDIHLMIKKPEDKIDWFDFQKGECVAIHAESTMHLQRALQKIKQTGAKPMVAINPATPIMALDYVLNDIAGVVVMTVNPGFAGQVLIPQTLQKITDLRKYLDRKGYYDIDIEVDGNVSFENAEKMAKAGADIYVAGTSSIFNKKLDLDEAIQRFRKIINSSSEVVYQ</sequence>
<dbReference type="CDD" id="cd00429">
    <property type="entry name" value="RPE"/>
    <property type="match status" value="1"/>
</dbReference>
<keyword evidence="9 11" id="KW-0413">Isomerase</keyword>